<evidence type="ECO:0000313" key="2">
    <source>
        <dbReference type="EMBL" id="KAJ3563287.1"/>
    </source>
</evidence>
<sequence>MVALQTTKGRDVAGRGKIYGILAGKLFDSIQRTMRSNQVIMIDRELGVIVDVMDQDEFQRSENGDIEFFDFGEWTVLPGFVDVHVHWPRSSLFPSRNGVEGVLGAEVADGIGGCIREVRKQVGVGADWIKIYADYRVRAQMGVISSSVGSRSIPTFSRPELEAMIRTAHDLGVKVAAHANTATAIENLLDVGVDSIEHGAEMFDKDNPDTTLIKKLAAAKQTTKWVPTLAAYHALQTQMRLTWEQARETFIKAVIEEGLENVACGGDTGVFDHGENAKELILMRQLGATWEKVLSWATIGGWECIRGVEWEGDNGEHRLRKLELNPVTAAGIDRDVPFGVLKKGWAADLVGIEGDLTGSPGDFERAVTEGVKLVIKSGKFVKCQK</sequence>
<dbReference type="AlphaFoldDB" id="A0AAD5VMX6"/>
<organism evidence="2 3">
    <name type="scientific">Leucocoprinus birnbaumii</name>
    <dbReference type="NCBI Taxonomy" id="56174"/>
    <lineage>
        <taxon>Eukaryota</taxon>
        <taxon>Fungi</taxon>
        <taxon>Dikarya</taxon>
        <taxon>Basidiomycota</taxon>
        <taxon>Agaricomycotina</taxon>
        <taxon>Agaricomycetes</taxon>
        <taxon>Agaricomycetidae</taxon>
        <taxon>Agaricales</taxon>
        <taxon>Agaricineae</taxon>
        <taxon>Agaricaceae</taxon>
        <taxon>Leucocoprinus</taxon>
    </lineage>
</organism>
<dbReference type="InterPro" id="IPR051781">
    <property type="entry name" value="Metallo-dep_Hydrolase"/>
</dbReference>
<dbReference type="SUPFAM" id="SSF51556">
    <property type="entry name" value="Metallo-dependent hydrolases"/>
    <property type="match status" value="1"/>
</dbReference>
<protein>
    <recommendedName>
        <fullName evidence="1">Amidohydrolase-related domain-containing protein</fullName>
    </recommendedName>
</protein>
<dbReference type="EMBL" id="JANIEX010000775">
    <property type="protein sequence ID" value="KAJ3563287.1"/>
    <property type="molecule type" value="Genomic_DNA"/>
</dbReference>
<dbReference type="InterPro" id="IPR006680">
    <property type="entry name" value="Amidohydro-rel"/>
</dbReference>
<keyword evidence="3" id="KW-1185">Reference proteome</keyword>
<dbReference type="Proteomes" id="UP001213000">
    <property type="component" value="Unassembled WGS sequence"/>
</dbReference>
<gene>
    <name evidence="2" type="ORF">NP233_g9037</name>
</gene>
<proteinExistence type="predicted"/>
<evidence type="ECO:0000313" key="3">
    <source>
        <dbReference type="Proteomes" id="UP001213000"/>
    </source>
</evidence>
<accession>A0AAD5VMX6</accession>
<dbReference type="PANTHER" id="PTHR43135">
    <property type="entry name" value="ALPHA-D-RIBOSE 1-METHYLPHOSPHONATE 5-TRIPHOSPHATE DIPHOSPHATASE"/>
    <property type="match status" value="1"/>
</dbReference>
<dbReference type="InterPro" id="IPR032466">
    <property type="entry name" value="Metal_Hydrolase"/>
</dbReference>
<feature type="domain" description="Amidohydrolase-related" evidence="1">
    <location>
        <begin position="109"/>
        <end position="305"/>
    </location>
</feature>
<dbReference type="Pfam" id="PF01979">
    <property type="entry name" value="Amidohydro_1"/>
    <property type="match status" value="1"/>
</dbReference>
<evidence type="ECO:0000259" key="1">
    <source>
        <dbReference type="Pfam" id="PF01979"/>
    </source>
</evidence>
<comment type="caution">
    <text evidence="2">The sequence shown here is derived from an EMBL/GenBank/DDBJ whole genome shotgun (WGS) entry which is preliminary data.</text>
</comment>
<dbReference type="GO" id="GO:0016787">
    <property type="term" value="F:hydrolase activity"/>
    <property type="evidence" value="ECO:0007669"/>
    <property type="project" value="InterPro"/>
</dbReference>
<name>A0AAD5VMX6_9AGAR</name>
<dbReference type="PANTHER" id="PTHR43135:SF3">
    <property type="entry name" value="ALPHA-D-RIBOSE 1-METHYLPHOSPHONATE 5-TRIPHOSPHATE DIPHOSPHATASE"/>
    <property type="match status" value="1"/>
</dbReference>
<dbReference type="Gene3D" id="3.20.20.140">
    <property type="entry name" value="Metal-dependent hydrolases"/>
    <property type="match status" value="1"/>
</dbReference>
<reference evidence="2" key="1">
    <citation type="submission" date="2022-07" db="EMBL/GenBank/DDBJ databases">
        <title>Genome Sequence of Leucocoprinus birnbaumii.</title>
        <authorList>
            <person name="Buettner E."/>
        </authorList>
    </citation>
    <scope>NUCLEOTIDE SEQUENCE</scope>
    <source>
        <strain evidence="2">VT141</strain>
    </source>
</reference>